<comment type="similarity">
    <text evidence="3 15">Belongs to the CDP-alcohol phosphatidyltransferase class-I family.</text>
</comment>
<dbReference type="RefSeq" id="WP_055148318.1">
    <property type="nucleotide sequence ID" value="NZ_JXSZ01000009.1"/>
</dbReference>
<organism evidence="17 18">
    <name type="scientific">Jiulongibacter sediminis</name>
    <dbReference type="NCBI Taxonomy" id="1605367"/>
    <lineage>
        <taxon>Bacteria</taxon>
        <taxon>Pseudomonadati</taxon>
        <taxon>Bacteroidota</taxon>
        <taxon>Cytophagia</taxon>
        <taxon>Cytophagales</taxon>
        <taxon>Leadbetterellaceae</taxon>
        <taxon>Jiulongibacter</taxon>
    </lineage>
</organism>
<keyword evidence="9 16" id="KW-1133">Transmembrane helix</keyword>
<keyword evidence="6" id="KW-0444">Lipid biosynthesis</keyword>
<feature type="transmembrane region" description="Helical" evidence="16">
    <location>
        <begin position="34"/>
        <end position="54"/>
    </location>
</feature>
<feature type="transmembrane region" description="Helical" evidence="16">
    <location>
        <begin position="150"/>
        <end position="167"/>
    </location>
</feature>
<dbReference type="NCBIfam" id="TIGR00473">
    <property type="entry name" value="pssA"/>
    <property type="match status" value="1"/>
</dbReference>
<evidence type="ECO:0000256" key="15">
    <source>
        <dbReference type="RuleBase" id="RU003750"/>
    </source>
</evidence>
<feature type="transmembrane region" description="Helical" evidence="16">
    <location>
        <begin position="90"/>
        <end position="107"/>
    </location>
</feature>
<evidence type="ECO:0000256" key="1">
    <source>
        <dbReference type="ARBA" id="ARBA00000287"/>
    </source>
</evidence>
<evidence type="ECO:0000256" key="16">
    <source>
        <dbReference type="SAM" id="Phobius"/>
    </source>
</evidence>
<evidence type="ECO:0000256" key="8">
    <source>
        <dbReference type="ARBA" id="ARBA00022692"/>
    </source>
</evidence>
<feature type="transmembrane region" description="Helical" evidence="16">
    <location>
        <begin position="119"/>
        <end position="138"/>
    </location>
</feature>
<keyword evidence="12" id="KW-0594">Phospholipid biosynthesis</keyword>
<reference evidence="17 18" key="1">
    <citation type="submission" date="2015-07" db="EMBL/GenBank/DDBJ databases">
        <title>The draft genome sequence of Leadbetterella sp. JN14-9.</title>
        <authorList>
            <person name="Liu Y."/>
            <person name="Du J."/>
            <person name="Shao Z."/>
        </authorList>
    </citation>
    <scope>NUCLEOTIDE SEQUENCE [LARGE SCALE GENOMIC DNA]</scope>
    <source>
        <strain evidence="17 18">JN14-9</strain>
    </source>
</reference>
<dbReference type="EMBL" id="LGTQ01000009">
    <property type="protein sequence ID" value="KPM47860.1"/>
    <property type="molecule type" value="Genomic_DNA"/>
</dbReference>
<keyword evidence="10" id="KW-0443">Lipid metabolism</keyword>
<dbReference type="OrthoDB" id="9777147at2"/>
<evidence type="ECO:0000256" key="14">
    <source>
        <dbReference type="ARBA" id="ARBA00032361"/>
    </source>
</evidence>
<evidence type="ECO:0000256" key="9">
    <source>
        <dbReference type="ARBA" id="ARBA00022989"/>
    </source>
</evidence>
<comment type="subcellular location">
    <subcellularLocation>
        <location evidence="2">Endomembrane system</location>
        <topology evidence="2">Multi-pass membrane protein</topology>
    </subcellularLocation>
</comment>
<keyword evidence="11 16" id="KW-0472">Membrane</keyword>
<proteinExistence type="inferred from homology"/>
<comment type="catalytic activity">
    <reaction evidence="1">
        <text>a CDP-1,2-diacyl-sn-glycerol + L-serine = a 1,2-diacyl-sn-glycero-3-phospho-L-serine + CMP + H(+)</text>
        <dbReference type="Rhea" id="RHEA:16913"/>
        <dbReference type="ChEBI" id="CHEBI:15378"/>
        <dbReference type="ChEBI" id="CHEBI:33384"/>
        <dbReference type="ChEBI" id="CHEBI:57262"/>
        <dbReference type="ChEBI" id="CHEBI:58332"/>
        <dbReference type="ChEBI" id="CHEBI:60377"/>
        <dbReference type="EC" id="2.7.8.8"/>
    </reaction>
</comment>
<sequence length="222" mass="24761">MKVFTIPNFITLLNLVCGIVGIIETMEGRHENAGYLILMALVLDFLDGFIARLTKSYSDIGKQLDSLADMVSFGVLPSLMLYNLWDSSEWFVYISFLPALFSALRLAKFNIDERQGDTFYGIPTPANAMTVAAFPFILKDNEGLLSPHTIEIALGVYAVVISILMIADIPMMALKFKEFSWTNNKPKFLFLILSLGLLLLTKLVAIPLILILYVGFSLFSKS</sequence>
<comment type="caution">
    <text evidence="17">The sequence shown here is derived from an EMBL/GenBank/DDBJ whole genome shotgun (WGS) entry which is preliminary data.</text>
</comment>
<dbReference type="STRING" id="1605367.AFM12_11500"/>
<dbReference type="GO" id="GO:0016020">
    <property type="term" value="C:membrane"/>
    <property type="evidence" value="ECO:0007669"/>
    <property type="project" value="InterPro"/>
</dbReference>
<evidence type="ECO:0000256" key="5">
    <source>
        <dbReference type="ARBA" id="ARBA00017171"/>
    </source>
</evidence>
<dbReference type="AlphaFoldDB" id="A0A0N8H9N4"/>
<accession>A0A0N8H9N4</accession>
<dbReference type="InterPro" id="IPR000462">
    <property type="entry name" value="CDP-OH_P_trans"/>
</dbReference>
<feature type="transmembrane region" description="Helical" evidence="16">
    <location>
        <begin position="188"/>
        <end position="216"/>
    </location>
</feature>
<evidence type="ECO:0000256" key="13">
    <source>
        <dbReference type="ARBA" id="ARBA00023264"/>
    </source>
</evidence>
<evidence type="ECO:0000313" key="17">
    <source>
        <dbReference type="EMBL" id="KPM47860.1"/>
    </source>
</evidence>
<dbReference type="InterPro" id="IPR004533">
    <property type="entry name" value="CDP-diaglyc--ser_O-PTrfase"/>
</dbReference>
<keyword evidence="18" id="KW-1185">Reference proteome</keyword>
<dbReference type="GO" id="GO:0008654">
    <property type="term" value="P:phospholipid biosynthetic process"/>
    <property type="evidence" value="ECO:0007669"/>
    <property type="project" value="UniProtKB-KW"/>
</dbReference>
<evidence type="ECO:0000256" key="4">
    <source>
        <dbReference type="ARBA" id="ARBA00013174"/>
    </source>
</evidence>
<evidence type="ECO:0000313" key="18">
    <source>
        <dbReference type="Proteomes" id="UP000050454"/>
    </source>
</evidence>
<keyword evidence="8 16" id="KW-0812">Transmembrane</keyword>
<gene>
    <name evidence="17" type="ORF">AFM12_11500</name>
</gene>
<name>A0A0N8H9N4_9BACT</name>
<dbReference type="GO" id="GO:0012505">
    <property type="term" value="C:endomembrane system"/>
    <property type="evidence" value="ECO:0007669"/>
    <property type="project" value="UniProtKB-SubCell"/>
</dbReference>
<dbReference type="PROSITE" id="PS00379">
    <property type="entry name" value="CDP_ALCOHOL_P_TRANSF"/>
    <property type="match status" value="1"/>
</dbReference>
<dbReference type="PANTHER" id="PTHR14269">
    <property type="entry name" value="CDP-DIACYLGLYCEROL--GLYCEROL-3-PHOSPHATE 3-PHOSPHATIDYLTRANSFERASE-RELATED"/>
    <property type="match status" value="1"/>
</dbReference>
<protein>
    <recommendedName>
        <fullName evidence="5">CDP-diacylglycerol--serine O-phosphatidyltransferase</fullName>
        <ecNumber evidence="4">2.7.8.8</ecNumber>
    </recommendedName>
    <alternativeName>
        <fullName evidence="14">Phosphatidylserine synthase</fullName>
    </alternativeName>
</protein>
<keyword evidence="13" id="KW-1208">Phospholipid metabolism</keyword>
<dbReference type="Gene3D" id="1.20.120.1760">
    <property type="match status" value="1"/>
</dbReference>
<dbReference type="PATRIC" id="fig|1605367.3.peg.3698"/>
<dbReference type="GO" id="GO:0003882">
    <property type="term" value="F:CDP-diacylglycerol-serine O-phosphatidyltransferase activity"/>
    <property type="evidence" value="ECO:0007669"/>
    <property type="project" value="UniProtKB-EC"/>
</dbReference>
<evidence type="ECO:0000256" key="12">
    <source>
        <dbReference type="ARBA" id="ARBA00023209"/>
    </source>
</evidence>
<evidence type="ECO:0000256" key="11">
    <source>
        <dbReference type="ARBA" id="ARBA00023136"/>
    </source>
</evidence>
<dbReference type="EC" id="2.7.8.8" evidence="4"/>
<evidence type="ECO:0000256" key="2">
    <source>
        <dbReference type="ARBA" id="ARBA00004127"/>
    </source>
</evidence>
<dbReference type="PANTHER" id="PTHR14269:SF61">
    <property type="entry name" value="CDP-DIACYLGLYCEROL--SERINE O-PHOSPHATIDYLTRANSFERASE"/>
    <property type="match status" value="1"/>
</dbReference>
<dbReference type="Proteomes" id="UP000050454">
    <property type="component" value="Unassembled WGS sequence"/>
</dbReference>
<dbReference type="InterPro" id="IPR043130">
    <property type="entry name" value="CDP-OH_PTrfase_TM_dom"/>
</dbReference>
<evidence type="ECO:0000256" key="7">
    <source>
        <dbReference type="ARBA" id="ARBA00022679"/>
    </source>
</evidence>
<evidence type="ECO:0000256" key="3">
    <source>
        <dbReference type="ARBA" id="ARBA00010441"/>
    </source>
</evidence>
<dbReference type="InterPro" id="IPR048254">
    <property type="entry name" value="CDP_ALCOHOL_P_TRANSF_CS"/>
</dbReference>
<evidence type="ECO:0000256" key="10">
    <source>
        <dbReference type="ARBA" id="ARBA00023098"/>
    </source>
</evidence>
<evidence type="ECO:0000256" key="6">
    <source>
        <dbReference type="ARBA" id="ARBA00022516"/>
    </source>
</evidence>
<dbReference type="Pfam" id="PF01066">
    <property type="entry name" value="CDP-OH_P_transf"/>
    <property type="match status" value="1"/>
</dbReference>
<keyword evidence="7 15" id="KW-0808">Transferase</keyword>
<dbReference type="InterPro" id="IPR050324">
    <property type="entry name" value="CDP-alcohol_PTase-I"/>
</dbReference>